<dbReference type="PANTHER" id="PTHR34223:SF51">
    <property type="entry name" value="OS06G0556300 PROTEIN"/>
    <property type="match status" value="1"/>
</dbReference>
<dbReference type="InterPro" id="IPR053197">
    <property type="entry name" value="F-box_SCFL_complex_component"/>
</dbReference>
<dbReference type="Proteomes" id="UP001154282">
    <property type="component" value="Unassembled WGS sequence"/>
</dbReference>
<dbReference type="SUPFAM" id="SSF52058">
    <property type="entry name" value="L domain-like"/>
    <property type="match status" value="1"/>
</dbReference>
<evidence type="ECO:0000313" key="4">
    <source>
        <dbReference type="Proteomes" id="UP001154282"/>
    </source>
</evidence>
<protein>
    <recommendedName>
        <fullName evidence="2">F-box domain-containing protein</fullName>
    </recommendedName>
</protein>
<keyword evidence="1" id="KW-0472">Membrane</keyword>
<evidence type="ECO:0000313" key="3">
    <source>
        <dbReference type="EMBL" id="CAI0460749.1"/>
    </source>
</evidence>
<dbReference type="Pfam" id="PF00646">
    <property type="entry name" value="F-box"/>
    <property type="match status" value="1"/>
</dbReference>
<sequence>MNKKRKAGKERRRDRLTPLPEHIIHHILSFLDTRSAVQTSVLSRSWRSAWKYVPALHFNQYSFQHYSSFHLYVRKVLSLRHPLNLSTVKFVDDECRSDGRDDSLVIRVIQYALSHDAQHLVIYHGNDITSADIYRFSDLFGSISNCDLKVLVLDGFDLDSGFGSPHGFRMLTNLILEACMVAGQDLEPFSNFPCLQHLVLSDFHSYESFCRGDERNCSMKIYGLELLSLKLHTVCFSSIDIDVPKLEFLSIWDDEVEMGYLSFSNLSLPSLQHADIRLHGDLDCIEETKEYMMPQLIYLFQGLHNAKSLKLYEDTTIPVMLLWLFLLEIKFISFVLFGGLVWWKVEDFWLCLFLREEDFCGREWKLKTKEGFFILSFGFLYFLALCFSFVHNQAYL</sequence>
<dbReference type="EMBL" id="CAMGYJ010000008">
    <property type="protein sequence ID" value="CAI0460749.1"/>
    <property type="molecule type" value="Genomic_DNA"/>
</dbReference>
<keyword evidence="1" id="KW-1133">Transmembrane helix</keyword>
<dbReference type="CDD" id="cd22160">
    <property type="entry name" value="F-box_AtFBL13-like"/>
    <property type="match status" value="1"/>
</dbReference>
<dbReference type="InterPro" id="IPR053781">
    <property type="entry name" value="F-box_AtFBL13-like"/>
</dbReference>
<feature type="transmembrane region" description="Helical" evidence="1">
    <location>
        <begin position="320"/>
        <end position="343"/>
    </location>
</feature>
<name>A0AAV0NQA5_9ROSI</name>
<dbReference type="InterPro" id="IPR001810">
    <property type="entry name" value="F-box_dom"/>
</dbReference>
<accession>A0AAV0NQA5</accession>
<dbReference type="SUPFAM" id="SSF81383">
    <property type="entry name" value="F-box domain"/>
    <property type="match status" value="1"/>
</dbReference>
<keyword evidence="1" id="KW-0812">Transmembrane</keyword>
<proteinExistence type="predicted"/>
<dbReference type="InterPro" id="IPR036047">
    <property type="entry name" value="F-box-like_dom_sf"/>
</dbReference>
<feature type="transmembrane region" description="Helical" evidence="1">
    <location>
        <begin position="372"/>
        <end position="390"/>
    </location>
</feature>
<dbReference type="Gene3D" id="3.80.10.10">
    <property type="entry name" value="Ribonuclease Inhibitor"/>
    <property type="match status" value="1"/>
</dbReference>
<dbReference type="PROSITE" id="PS50181">
    <property type="entry name" value="FBOX"/>
    <property type="match status" value="1"/>
</dbReference>
<feature type="domain" description="F-box" evidence="2">
    <location>
        <begin position="13"/>
        <end position="61"/>
    </location>
</feature>
<gene>
    <name evidence="3" type="ORF">LITE_LOCUS34612</name>
</gene>
<dbReference type="PANTHER" id="PTHR34223">
    <property type="entry name" value="OS11G0201299 PROTEIN"/>
    <property type="match status" value="1"/>
</dbReference>
<reference evidence="3" key="1">
    <citation type="submission" date="2022-08" db="EMBL/GenBank/DDBJ databases">
        <authorList>
            <person name="Gutierrez-Valencia J."/>
        </authorList>
    </citation>
    <scope>NUCLEOTIDE SEQUENCE</scope>
</reference>
<dbReference type="SMART" id="SM00256">
    <property type="entry name" value="FBOX"/>
    <property type="match status" value="1"/>
</dbReference>
<evidence type="ECO:0000256" key="1">
    <source>
        <dbReference type="SAM" id="Phobius"/>
    </source>
</evidence>
<organism evidence="3 4">
    <name type="scientific">Linum tenue</name>
    <dbReference type="NCBI Taxonomy" id="586396"/>
    <lineage>
        <taxon>Eukaryota</taxon>
        <taxon>Viridiplantae</taxon>
        <taxon>Streptophyta</taxon>
        <taxon>Embryophyta</taxon>
        <taxon>Tracheophyta</taxon>
        <taxon>Spermatophyta</taxon>
        <taxon>Magnoliopsida</taxon>
        <taxon>eudicotyledons</taxon>
        <taxon>Gunneridae</taxon>
        <taxon>Pentapetalae</taxon>
        <taxon>rosids</taxon>
        <taxon>fabids</taxon>
        <taxon>Malpighiales</taxon>
        <taxon>Linaceae</taxon>
        <taxon>Linum</taxon>
    </lineage>
</organism>
<comment type="caution">
    <text evidence="3">The sequence shown here is derived from an EMBL/GenBank/DDBJ whole genome shotgun (WGS) entry which is preliminary data.</text>
</comment>
<evidence type="ECO:0000259" key="2">
    <source>
        <dbReference type="PROSITE" id="PS50181"/>
    </source>
</evidence>
<dbReference type="Gene3D" id="1.20.1280.50">
    <property type="match status" value="1"/>
</dbReference>
<dbReference type="AlphaFoldDB" id="A0AAV0NQA5"/>
<keyword evidence="4" id="KW-1185">Reference proteome</keyword>
<dbReference type="InterPro" id="IPR032675">
    <property type="entry name" value="LRR_dom_sf"/>
</dbReference>